<accession>A0A285USY3</accession>
<comment type="caution">
    <text evidence="6">Lacks conserved residue(s) required for the propagation of feature annotation.</text>
</comment>
<dbReference type="HAMAP" id="MF_01216">
    <property type="entry name" value="Azoreductase_type1"/>
    <property type="match status" value="1"/>
</dbReference>
<proteinExistence type="inferred from homology"/>
<keyword evidence="1 6" id="KW-0285">Flavoprotein</keyword>
<dbReference type="PANTHER" id="PTHR43741">
    <property type="entry name" value="FMN-DEPENDENT NADH-AZOREDUCTASE 1"/>
    <property type="match status" value="1"/>
</dbReference>
<dbReference type="GO" id="GO:0009055">
    <property type="term" value="F:electron transfer activity"/>
    <property type="evidence" value="ECO:0007669"/>
    <property type="project" value="UniProtKB-UniRule"/>
</dbReference>
<organism evidence="8 9">
    <name type="scientific">Rhizobium subbaraonis</name>
    <dbReference type="NCBI Taxonomy" id="908946"/>
    <lineage>
        <taxon>Bacteria</taxon>
        <taxon>Pseudomonadati</taxon>
        <taxon>Pseudomonadota</taxon>
        <taxon>Alphaproteobacteria</taxon>
        <taxon>Hyphomicrobiales</taxon>
        <taxon>Rhizobiaceae</taxon>
        <taxon>Rhizobium/Agrobacterium group</taxon>
        <taxon>Rhizobium</taxon>
    </lineage>
</organism>
<gene>
    <name evidence="6" type="primary">azoR</name>
    <name evidence="8" type="ORF">SAMN05892877_113155</name>
</gene>
<dbReference type="EC" id="1.6.5.-" evidence="6"/>
<keyword evidence="4 6" id="KW-0520">NAD</keyword>
<dbReference type="InterPro" id="IPR003680">
    <property type="entry name" value="Flavodoxin_fold"/>
</dbReference>
<dbReference type="EMBL" id="OBQD01000013">
    <property type="protein sequence ID" value="SOC44903.1"/>
    <property type="molecule type" value="Genomic_DNA"/>
</dbReference>
<dbReference type="AlphaFoldDB" id="A0A285USY3"/>
<comment type="function">
    <text evidence="6">Quinone reductase that provides resistance to thiol-specific stress caused by electrophilic quinones.</text>
</comment>
<comment type="function">
    <text evidence="6">Also exhibits azoreductase activity. Catalyzes the reductive cleavage of the azo bond in aromatic azo compounds to the corresponding amines.</text>
</comment>
<protein>
    <recommendedName>
        <fullName evidence="6">FMN dependent NADH:quinone oxidoreductase</fullName>
        <ecNumber evidence="6">1.6.5.-</ecNumber>
    </recommendedName>
    <alternativeName>
        <fullName evidence="6">Azo-dye reductase</fullName>
    </alternativeName>
    <alternativeName>
        <fullName evidence="6">FMN-dependent NADH-azo compound oxidoreductase</fullName>
    </alternativeName>
    <alternativeName>
        <fullName evidence="6">FMN-dependent NADH-azoreductase</fullName>
        <ecNumber evidence="6">1.7.1.17</ecNumber>
    </alternativeName>
</protein>
<dbReference type="InterPro" id="IPR050104">
    <property type="entry name" value="FMN-dep_NADH:Q_OxRdtase_AzoR1"/>
</dbReference>
<feature type="binding site" evidence="6">
    <location>
        <begin position="139"/>
        <end position="142"/>
    </location>
    <ligand>
        <name>FMN</name>
        <dbReference type="ChEBI" id="CHEBI:58210"/>
    </ligand>
</feature>
<dbReference type="OrthoDB" id="9787136at2"/>
<dbReference type="GO" id="GO:0016652">
    <property type="term" value="F:oxidoreductase activity, acting on NAD(P)H as acceptor"/>
    <property type="evidence" value="ECO:0007669"/>
    <property type="project" value="UniProtKB-UniRule"/>
</dbReference>
<keyword evidence="3 6" id="KW-0560">Oxidoreductase</keyword>
<dbReference type="RefSeq" id="WP_097141672.1">
    <property type="nucleotide sequence ID" value="NZ_OBQD01000013.1"/>
</dbReference>
<dbReference type="InterPro" id="IPR023048">
    <property type="entry name" value="NADH:quinone_OxRdtase_FMN_depd"/>
</dbReference>
<dbReference type="EC" id="1.7.1.17" evidence="6"/>
<reference evidence="8 9" key="1">
    <citation type="submission" date="2017-08" db="EMBL/GenBank/DDBJ databases">
        <authorList>
            <person name="de Groot N.N."/>
        </authorList>
    </citation>
    <scope>NUCLEOTIDE SEQUENCE [LARGE SCALE GENOMIC DNA]</scope>
    <source>
        <strain evidence="8 9">JC85</strain>
    </source>
</reference>
<keyword evidence="2 6" id="KW-0288">FMN</keyword>
<comment type="similarity">
    <text evidence="6">Belongs to the azoreductase type 1 family.</text>
</comment>
<dbReference type="Pfam" id="PF02525">
    <property type="entry name" value="Flavodoxin_2"/>
    <property type="match status" value="1"/>
</dbReference>
<comment type="catalytic activity">
    <reaction evidence="5">
        <text>N,N-dimethyl-1,4-phenylenediamine + anthranilate + 2 NAD(+) = 2-(4-dimethylaminophenyl)diazenylbenzoate + 2 NADH + 2 H(+)</text>
        <dbReference type="Rhea" id="RHEA:55872"/>
        <dbReference type="ChEBI" id="CHEBI:15378"/>
        <dbReference type="ChEBI" id="CHEBI:15783"/>
        <dbReference type="ChEBI" id="CHEBI:16567"/>
        <dbReference type="ChEBI" id="CHEBI:57540"/>
        <dbReference type="ChEBI" id="CHEBI:57945"/>
        <dbReference type="ChEBI" id="CHEBI:71579"/>
        <dbReference type="EC" id="1.7.1.17"/>
    </reaction>
    <physiologicalReaction direction="right-to-left" evidence="5">
        <dbReference type="Rhea" id="RHEA:55874"/>
    </physiologicalReaction>
</comment>
<evidence type="ECO:0000259" key="7">
    <source>
        <dbReference type="Pfam" id="PF02525"/>
    </source>
</evidence>
<dbReference type="Proteomes" id="UP000219167">
    <property type="component" value="Unassembled WGS sequence"/>
</dbReference>
<feature type="domain" description="Flavodoxin-like fold" evidence="7">
    <location>
        <begin position="1"/>
        <end position="197"/>
    </location>
</feature>
<dbReference type="SUPFAM" id="SSF52218">
    <property type="entry name" value="Flavoproteins"/>
    <property type="match status" value="1"/>
</dbReference>
<evidence type="ECO:0000256" key="1">
    <source>
        <dbReference type="ARBA" id="ARBA00022630"/>
    </source>
</evidence>
<comment type="catalytic activity">
    <reaction evidence="6">
        <text>2 a quinone + NADH + H(+) = 2 a 1,4-benzosemiquinone + NAD(+)</text>
        <dbReference type="Rhea" id="RHEA:65952"/>
        <dbReference type="ChEBI" id="CHEBI:15378"/>
        <dbReference type="ChEBI" id="CHEBI:57540"/>
        <dbReference type="ChEBI" id="CHEBI:57945"/>
        <dbReference type="ChEBI" id="CHEBI:132124"/>
        <dbReference type="ChEBI" id="CHEBI:134225"/>
    </reaction>
</comment>
<feature type="binding site" evidence="6">
    <location>
        <begin position="15"/>
        <end position="17"/>
    </location>
    <ligand>
        <name>FMN</name>
        <dbReference type="ChEBI" id="CHEBI:58210"/>
    </ligand>
</feature>
<feature type="binding site" evidence="6">
    <location>
        <begin position="95"/>
        <end position="98"/>
    </location>
    <ligand>
        <name>FMN</name>
        <dbReference type="ChEBI" id="CHEBI:58210"/>
    </ligand>
</feature>
<name>A0A285USY3_9HYPH</name>
<dbReference type="GO" id="GO:0010181">
    <property type="term" value="F:FMN binding"/>
    <property type="evidence" value="ECO:0007669"/>
    <property type="project" value="UniProtKB-UniRule"/>
</dbReference>
<comment type="cofactor">
    <cofactor evidence="6">
        <name>FMN</name>
        <dbReference type="ChEBI" id="CHEBI:58210"/>
    </cofactor>
    <text evidence="6">Binds 1 FMN per subunit.</text>
</comment>
<dbReference type="GO" id="GO:0016655">
    <property type="term" value="F:oxidoreductase activity, acting on NAD(P)H, quinone or similar compound as acceptor"/>
    <property type="evidence" value="ECO:0007669"/>
    <property type="project" value="InterPro"/>
</dbReference>
<dbReference type="InterPro" id="IPR029039">
    <property type="entry name" value="Flavoprotein-like_sf"/>
</dbReference>
<evidence type="ECO:0000256" key="6">
    <source>
        <dbReference type="HAMAP-Rule" id="MF_01216"/>
    </source>
</evidence>
<evidence type="ECO:0000256" key="4">
    <source>
        <dbReference type="ARBA" id="ARBA00023027"/>
    </source>
</evidence>
<sequence>MNVLHIDSGILGDHSVSRRLTAAIVAQIKADDPSATVTYRDLVAEALPHLTGAHLMAANAKPGELDAQVAADVRNSAIVLDEFLAADTIVVGAPMYNFSLPSQLKAWIDRIAVAGKTFRYTANGPEGLATGKKVIVVSTRGGHYSSGPAAAMDHQESYLTAVFGFIGITDVEFVRAEGLNLGADQKATAISEAEATISGLGSLKLAG</sequence>
<evidence type="ECO:0000313" key="9">
    <source>
        <dbReference type="Proteomes" id="UP000219167"/>
    </source>
</evidence>
<dbReference type="PANTHER" id="PTHR43741:SF4">
    <property type="entry name" value="FMN-DEPENDENT NADH:QUINONE OXIDOREDUCTASE"/>
    <property type="match status" value="1"/>
</dbReference>
<comment type="subunit">
    <text evidence="6">Homodimer.</text>
</comment>
<dbReference type="Gene3D" id="3.40.50.360">
    <property type="match status" value="1"/>
</dbReference>
<evidence type="ECO:0000256" key="5">
    <source>
        <dbReference type="ARBA" id="ARBA00048542"/>
    </source>
</evidence>
<keyword evidence="9" id="KW-1185">Reference proteome</keyword>
<evidence type="ECO:0000256" key="3">
    <source>
        <dbReference type="ARBA" id="ARBA00023002"/>
    </source>
</evidence>
<evidence type="ECO:0000313" key="8">
    <source>
        <dbReference type="EMBL" id="SOC44903.1"/>
    </source>
</evidence>
<evidence type="ECO:0000256" key="2">
    <source>
        <dbReference type="ARBA" id="ARBA00022643"/>
    </source>
</evidence>